<feature type="transmembrane region" description="Helical" evidence="1">
    <location>
        <begin position="218"/>
        <end position="235"/>
    </location>
</feature>
<comment type="caution">
    <text evidence="3">The sequence shown here is derived from an EMBL/GenBank/DDBJ whole genome shotgun (WGS) entry which is preliminary data.</text>
</comment>
<gene>
    <name evidence="3" type="ORF">FUA24_18390</name>
</gene>
<keyword evidence="1" id="KW-0472">Membrane</keyword>
<dbReference type="EMBL" id="VSDQ01000718">
    <property type="protein sequence ID" value="TYA71547.1"/>
    <property type="molecule type" value="Genomic_DNA"/>
</dbReference>
<dbReference type="InterPro" id="IPR002656">
    <property type="entry name" value="Acyl_transf_3_dom"/>
</dbReference>
<sequence length="398" mass="47020">MVENFNYFRYPKEDNLEKSMLKNLRLRQLDFLRGIAIILVLIRHSHINRFLVNMGWIGVDLFFVLSGFLVSGLLFKEYKKHEKLNIKRFLIRRGFKIYPLFYITSIPYVFLKIFDNNFSIIHLLGDLFFLQNYVSNWGYLYAAGWSLAVEEHFYFGIAIVLFITSKSFWFKQSLKKKSCFFDAIVISILITIALIFSIRLLSNLYLYSDTKNFTLTHLRIDSLLTGVLLSYLYNFKFEIIKEFYLKNYRLLLTISFLCLIWTPFINPVSSFFVKTLGFSMLYLSFFIILLSFVIDSEINQKLDSAFSSVVVSAISKIGISSYSIYIIHSLTNTLARRIQSSYELYYHPYLYFLLTSIISIYSGFLLTKYLEGYFLNIRDKYFPRIVYAINLSEKKKSK</sequence>
<organism evidence="3 4">
    <name type="scientific">Seonamhaeicola marinus</name>
    <dbReference type="NCBI Taxonomy" id="1912246"/>
    <lineage>
        <taxon>Bacteria</taxon>
        <taxon>Pseudomonadati</taxon>
        <taxon>Bacteroidota</taxon>
        <taxon>Flavobacteriia</taxon>
        <taxon>Flavobacteriales</taxon>
        <taxon>Flavobacteriaceae</taxon>
    </lineage>
</organism>
<reference evidence="3 4" key="1">
    <citation type="submission" date="2019-08" db="EMBL/GenBank/DDBJ databases">
        <title>Seonamhaeicola sediminis sp. nov., isolated from marine sediment.</title>
        <authorList>
            <person name="Cao W.R."/>
        </authorList>
    </citation>
    <scope>NUCLEOTIDE SEQUENCE [LARGE SCALE GENOMIC DNA]</scope>
    <source>
        <strain evidence="3 4">B011</strain>
    </source>
</reference>
<keyword evidence="3" id="KW-0808">Transferase</keyword>
<evidence type="ECO:0000256" key="1">
    <source>
        <dbReference type="SAM" id="Phobius"/>
    </source>
</evidence>
<dbReference type="GO" id="GO:0016020">
    <property type="term" value="C:membrane"/>
    <property type="evidence" value="ECO:0007669"/>
    <property type="project" value="TreeGrafter"/>
</dbReference>
<dbReference type="Pfam" id="PF01757">
    <property type="entry name" value="Acyl_transf_3"/>
    <property type="match status" value="1"/>
</dbReference>
<feature type="transmembrane region" description="Helical" evidence="1">
    <location>
        <begin position="179"/>
        <end position="198"/>
    </location>
</feature>
<evidence type="ECO:0000259" key="2">
    <source>
        <dbReference type="Pfam" id="PF01757"/>
    </source>
</evidence>
<feature type="transmembrane region" description="Helical" evidence="1">
    <location>
        <begin position="53"/>
        <end position="75"/>
    </location>
</feature>
<name>A0A5D0HNB4_9FLAO</name>
<evidence type="ECO:0000313" key="3">
    <source>
        <dbReference type="EMBL" id="TYA71547.1"/>
    </source>
</evidence>
<accession>A0A5D0HNB4</accession>
<dbReference type="InterPro" id="IPR050879">
    <property type="entry name" value="Acyltransferase_3"/>
</dbReference>
<feature type="domain" description="Acyltransferase 3" evidence="2">
    <location>
        <begin position="28"/>
        <end position="367"/>
    </location>
</feature>
<dbReference type="GO" id="GO:0000271">
    <property type="term" value="P:polysaccharide biosynthetic process"/>
    <property type="evidence" value="ECO:0007669"/>
    <property type="project" value="TreeGrafter"/>
</dbReference>
<dbReference type="RefSeq" id="WP_187388324.1">
    <property type="nucleotide sequence ID" value="NZ_VSDQ01000718.1"/>
</dbReference>
<feature type="transmembrane region" description="Helical" evidence="1">
    <location>
        <begin position="306"/>
        <end position="328"/>
    </location>
</feature>
<feature type="transmembrane region" description="Helical" evidence="1">
    <location>
        <begin position="271"/>
        <end position="294"/>
    </location>
</feature>
<proteinExistence type="predicted"/>
<keyword evidence="1" id="KW-0812">Transmembrane</keyword>
<keyword evidence="3" id="KW-0012">Acyltransferase</keyword>
<dbReference type="PANTHER" id="PTHR23028:SF53">
    <property type="entry name" value="ACYL_TRANSF_3 DOMAIN-CONTAINING PROTEIN"/>
    <property type="match status" value="1"/>
</dbReference>
<feature type="transmembrane region" description="Helical" evidence="1">
    <location>
        <begin position="247"/>
        <end position="265"/>
    </location>
</feature>
<dbReference type="PANTHER" id="PTHR23028">
    <property type="entry name" value="ACETYLTRANSFERASE"/>
    <property type="match status" value="1"/>
</dbReference>
<keyword evidence="4" id="KW-1185">Reference proteome</keyword>
<dbReference type="Proteomes" id="UP000323930">
    <property type="component" value="Unassembled WGS sequence"/>
</dbReference>
<evidence type="ECO:0000313" key="4">
    <source>
        <dbReference type="Proteomes" id="UP000323930"/>
    </source>
</evidence>
<dbReference type="GO" id="GO:0016747">
    <property type="term" value="F:acyltransferase activity, transferring groups other than amino-acyl groups"/>
    <property type="evidence" value="ECO:0007669"/>
    <property type="project" value="InterPro"/>
</dbReference>
<protein>
    <submittedName>
        <fullName evidence="3">Acyltransferase</fullName>
    </submittedName>
</protein>
<feature type="transmembrane region" description="Helical" evidence="1">
    <location>
        <begin position="95"/>
        <end position="114"/>
    </location>
</feature>
<feature type="transmembrane region" description="Helical" evidence="1">
    <location>
        <begin position="348"/>
        <end position="370"/>
    </location>
</feature>
<dbReference type="AlphaFoldDB" id="A0A5D0HNB4"/>
<keyword evidence="1" id="KW-1133">Transmembrane helix</keyword>
<feature type="transmembrane region" description="Helical" evidence="1">
    <location>
        <begin position="153"/>
        <end position="170"/>
    </location>
</feature>